<gene>
    <name evidence="2" type="ORF">TKK_016424</name>
</gene>
<sequence length="147" mass="15747">MGLFGRKSKNNEENSSTGEGIVEIDVILKYLDSCSSAERHAIIAKYISSLESDESEHPRDDRKDGVGKSIDTAPTDSNLVDLSNPHTSSDMGPPTYETHTNTSNAQTTTHNAIPQGSASTSYAQTTTYNAIPQGSASTSYAQTFNIV</sequence>
<organism evidence="2 3">
    <name type="scientific">Trichogramma kaykai</name>
    <dbReference type="NCBI Taxonomy" id="54128"/>
    <lineage>
        <taxon>Eukaryota</taxon>
        <taxon>Metazoa</taxon>
        <taxon>Ecdysozoa</taxon>
        <taxon>Arthropoda</taxon>
        <taxon>Hexapoda</taxon>
        <taxon>Insecta</taxon>
        <taxon>Pterygota</taxon>
        <taxon>Neoptera</taxon>
        <taxon>Endopterygota</taxon>
        <taxon>Hymenoptera</taxon>
        <taxon>Apocrita</taxon>
        <taxon>Proctotrupomorpha</taxon>
        <taxon>Chalcidoidea</taxon>
        <taxon>Trichogrammatidae</taxon>
        <taxon>Trichogramma</taxon>
    </lineage>
</organism>
<evidence type="ECO:0000313" key="3">
    <source>
        <dbReference type="Proteomes" id="UP001627154"/>
    </source>
</evidence>
<evidence type="ECO:0000313" key="2">
    <source>
        <dbReference type="EMBL" id="KAL3388416.1"/>
    </source>
</evidence>
<evidence type="ECO:0000256" key="1">
    <source>
        <dbReference type="SAM" id="MobiDB-lite"/>
    </source>
</evidence>
<feature type="compositionally biased region" description="Polar residues" evidence="1">
    <location>
        <begin position="72"/>
        <end position="90"/>
    </location>
</feature>
<feature type="region of interest" description="Disordered" evidence="1">
    <location>
        <begin position="48"/>
        <end position="120"/>
    </location>
</feature>
<feature type="region of interest" description="Disordered" evidence="1">
    <location>
        <begin position="1"/>
        <end position="22"/>
    </location>
</feature>
<reference evidence="2 3" key="1">
    <citation type="journal article" date="2024" name="bioRxiv">
        <title>A reference genome for Trichogramma kaykai: A tiny desert-dwelling parasitoid wasp with competing sex-ratio distorters.</title>
        <authorList>
            <person name="Culotta J."/>
            <person name="Lindsey A.R."/>
        </authorList>
    </citation>
    <scope>NUCLEOTIDE SEQUENCE [LARGE SCALE GENOMIC DNA]</scope>
    <source>
        <strain evidence="2 3">KSX58</strain>
    </source>
</reference>
<keyword evidence="3" id="KW-1185">Reference proteome</keyword>
<dbReference type="EMBL" id="JBJJXI010000133">
    <property type="protein sequence ID" value="KAL3388416.1"/>
    <property type="molecule type" value="Genomic_DNA"/>
</dbReference>
<accession>A0ABD2W634</accession>
<comment type="caution">
    <text evidence="2">The sequence shown here is derived from an EMBL/GenBank/DDBJ whole genome shotgun (WGS) entry which is preliminary data.</text>
</comment>
<dbReference type="AlphaFoldDB" id="A0ABD2W634"/>
<dbReference type="Proteomes" id="UP001627154">
    <property type="component" value="Unassembled WGS sequence"/>
</dbReference>
<feature type="compositionally biased region" description="Basic and acidic residues" evidence="1">
    <location>
        <begin position="55"/>
        <end position="66"/>
    </location>
</feature>
<feature type="compositionally biased region" description="Low complexity" evidence="1">
    <location>
        <begin position="98"/>
        <end position="120"/>
    </location>
</feature>
<proteinExistence type="predicted"/>
<name>A0ABD2W634_9HYME</name>
<protein>
    <submittedName>
        <fullName evidence="2">Uncharacterized protein</fullName>
    </submittedName>
</protein>